<dbReference type="EMBL" id="MGGL01000007">
    <property type="protein sequence ID" value="OGM27046.1"/>
    <property type="molecule type" value="Genomic_DNA"/>
</dbReference>
<keyword evidence="1" id="KW-0175">Coiled coil</keyword>
<evidence type="ECO:0000313" key="4">
    <source>
        <dbReference type="Proteomes" id="UP000179221"/>
    </source>
</evidence>
<feature type="transmembrane region" description="Helical" evidence="2">
    <location>
        <begin position="6"/>
        <end position="29"/>
    </location>
</feature>
<organism evidence="3 4">
    <name type="scientific">Candidatus Woesebacteria bacterium RIFCSPHIGHO2_01_FULL_40_22</name>
    <dbReference type="NCBI Taxonomy" id="1802499"/>
    <lineage>
        <taxon>Bacteria</taxon>
        <taxon>Candidatus Woeseibacteriota</taxon>
    </lineage>
</organism>
<keyword evidence="2" id="KW-1133">Transmembrane helix</keyword>
<reference evidence="3 4" key="1">
    <citation type="journal article" date="2016" name="Nat. Commun.">
        <title>Thousands of microbial genomes shed light on interconnected biogeochemical processes in an aquifer system.</title>
        <authorList>
            <person name="Anantharaman K."/>
            <person name="Brown C.T."/>
            <person name="Hug L.A."/>
            <person name="Sharon I."/>
            <person name="Castelle C.J."/>
            <person name="Probst A.J."/>
            <person name="Thomas B.C."/>
            <person name="Singh A."/>
            <person name="Wilkins M.J."/>
            <person name="Karaoz U."/>
            <person name="Brodie E.L."/>
            <person name="Williams K.H."/>
            <person name="Hubbard S.S."/>
            <person name="Banfield J.F."/>
        </authorList>
    </citation>
    <scope>NUCLEOTIDE SEQUENCE [LARGE SCALE GENOMIC DNA]</scope>
</reference>
<keyword evidence="2" id="KW-0472">Membrane</keyword>
<proteinExistence type="predicted"/>
<keyword evidence="2" id="KW-0812">Transmembrane</keyword>
<comment type="caution">
    <text evidence="3">The sequence shown here is derived from an EMBL/GenBank/DDBJ whole genome shotgun (WGS) entry which is preliminary data.</text>
</comment>
<gene>
    <name evidence="3" type="ORF">A2628_02790</name>
</gene>
<dbReference type="Proteomes" id="UP000179221">
    <property type="component" value="Unassembled WGS sequence"/>
</dbReference>
<sequence>MVDTALFYLTSFIAASLGLILIGVIIFYLRLVKKFLLLKESEVNLRKELNEKIEARIAEADQESKKILQSAYDKSKEIISSSQLFDKQEQDKISDMLARVTNEEIRQYSSVLQKVGKVSVDELSGVVADIKKEVTPNLGKIEGMIEAEIKGASIETKRAIQSAYTIVEKELADYKKEMFAEVDKLVLGVVKELSHKILGKTLTNKEQEDLIIDALKEAKEEHIIN</sequence>
<dbReference type="AlphaFoldDB" id="A0A1F7YI97"/>
<accession>A0A1F7YI97</accession>
<evidence type="ECO:0000256" key="1">
    <source>
        <dbReference type="SAM" id="Coils"/>
    </source>
</evidence>
<feature type="coiled-coil region" evidence="1">
    <location>
        <begin position="43"/>
        <end position="70"/>
    </location>
</feature>
<evidence type="ECO:0000256" key="2">
    <source>
        <dbReference type="SAM" id="Phobius"/>
    </source>
</evidence>
<name>A0A1F7YI97_9BACT</name>
<protein>
    <submittedName>
        <fullName evidence="3">Uncharacterized protein</fullName>
    </submittedName>
</protein>
<evidence type="ECO:0000313" key="3">
    <source>
        <dbReference type="EMBL" id="OGM27046.1"/>
    </source>
</evidence>